<evidence type="ECO:0000313" key="4">
    <source>
        <dbReference type="Proteomes" id="UP000316747"/>
    </source>
</evidence>
<evidence type="ECO:0000256" key="1">
    <source>
        <dbReference type="SAM" id="MobiDB-lite"/>
    </source>
</evidence>
<dbReference type="Proteomes" id="UP000316747">
    <property type="component" value="Unassembled WGS sequence"/>
</dbReference>
<dbReference type="GO" id="GO:0003723">
    <property type="term" value="F:RNA binding"/>
    <property type="evidence" value="ECO:0007669"/>
    <property type="project" value="InterPro"/>
</dbReference>
<dbReference type="SMART" id="SM01012">
    <property type="entry name" value="ANTAR"/>
    <property type="match status" value="1"/>
</dbReference>
<sequence length="204" mass="21815">MRSSTRRPPCVRGPDSASVRGVPRIGDIHVRANPVTGDDRAADGAVAPGGRDRAPQVTISLSGHASLAVADGALEAVDRLLAELEEPQPQVDPQMGWSEADDALRESRDAVARALAVVDGAAPPVLRLVDRAVFLRRERDHLRVALMTNRVIAAAVGILMALRQLTYDEAYALLLDCSQTRNRKLREVAADVLETGALPNGKGH</sequence>
<gene>
    <name evidence="3" type="ORF">FBY41_3247</name>
</gene>
<name>A0A543HHV7_9MICO</name>
<feature type="region of interest" description="Disordered" evidence="1">
    <location>
        <begin position="1"/>
        <end position="51"/>
    </location>
</feature>
<accession>A0A543HHV7</accession>
<evidence type="ECO:0000259" key="2">
    <source>
        <dbReference type="PROSITE" id="PS50921"/>
    </source>
</evidence>
<dbReference type="InterPro" id="IPR036388">
    <property type="entry name" value="WH-like_DNA-bd_sf"/>
</dbReference>
<dbReference type="OrthoDB" id="3688893at2"/>
<dbReference type="EMBL" id="VFPM01000003">
    <property type="protein sequence ID" value="TQM57908.1"/>
    <property type="molecule type" value="Genomic_DNA"/>
</dbReference>
<dbReference type="Pfam" id="PF03861">
    <property type="entry name" value="ANTAR"/>
    <property type="match status" value="1"/>
</dbReference>
<dbReference type="AlphaFoldDB" id="A0A543HHV7"/>
<dbReference type="SUPFAM" id="SSF52172">
    <property type="entry name" value="CheY-like"/>
    <property type="match status" value="1"/>
</dbReference>
<dbReference type="InterPro" id="IPR005561">
    <property type="entry name" value="ANTAR"/>
</dbReference>
<dbReference type="PROSITE" id="PS50921">
    <property type="entry name" value="ANTAR"/>
    <property type="match status" value="1"/>
</dbReference>
<organism evidence="3 4">
    <name type="scientific">Humibacillus xanthopallidus</name>
    <dbReference type="NCBI Taxonomy" id="412689"/>
    <lineage>
        <taxon>Bacteria</taxon>
        <taxon>Bacillati</taxon>
        <taxon>Actinomycetota</taxon>
        <taxon>Actinomycetes</taxon>
        <taxon>Micrococcales</taxon>
        <taxon>Intrasporangiaceae</taxon>
        <taxon>Humibacillus</taxon>
    </lineage>
</organism>
<keyword evidence="4" id="KW-1185">Reference proteome</keyword>
<reference evidence="3 4" key="1">
    <citation type="submission" date="2019-06" db="EMBL/GenBank/DDBJ databases">
        <title>Genome sequencing of plant associated microbes to promote plant fitness in Sorghum bicolor and Oryza sativa.</title>
        <authorList>
            <person name="Coleman-Derr D."/>
        </authorList>
    </citation>
    <scope>NUCLEOTIDE SEQUENCE [LARGE SCALE GENOMIC DNA]</scope>
    <source>
        <strain evidence="3 4">KV-663</strain>
    </source>
</reference>
<protein>
    <submittedName>
        <fullName evidence="3">ANTAR domain-containing protein</fullName>
    </submittedName>
</protein>
<evidence type="ECO:0000313" key="3">
    <source>
        <dbReference type="EMBL" id="TQM57908.1"/>
    </source>
</evidence>
<dbReference type="InterPro" id="IPR011006">
    <property type="entry name" value="CheY-like_superfamily"/>
</dbReference>
<proteinExistence type="predicted"/>
<comment type="caution">
    <text evidence="3">The sequence shown here is derived from an EMBL/GenBank/DDBJ whole genome shotgun (WGS) entry which is preliminary data.</text>
</comment>
<dbReference type="Gene3D" id="1.10.10.10">
    <property type="entry name" value="Winged helix-like DNA-binding domain superfamily/Winged helix DNA-binding domain"/>
    <property type="match status" value="1"/>
</dbReference>
<feature type="domain" description="ANTAR" evidence="2">
    <location>
        <begin position="132"/>
        <end position="193"/>
    </location>
</feature>